<dbReference type="SUPFAM" id="SSF50729">
    <property type="entry name" value="PH domain-like"/>
    <property type="match status" value="1"/>
</dbReference>
<dbReference type="GO" id="GO:0006893">
    <property type="term" value="P:Golgi to plasma membrane transport"/>
    <property type="evidence" value="ECO:0007669"/>
    <property type="project" value="TreeGrafter"/>
</dbReference>
<evidence type="ECO:0000313" key="7">
    <source>
        <dbReference type="EMBL" id="TRY63749.1"/>
    </source>
</evidence>
<dbReference type="GO" id="GO:0006887">
    <property type="term" value="P:exocytosis"/>
    <property type="evidence" value="ECO:0007669"/>
    <property type="project" value="UniProtKB-KW"/>
</dbReference>
<keyword evidence="4" id="KW-0653">Protein transport</keyword>
<dbReference type="PANTHER" id="PTHR21426">
    <property type="entry name" value="EXOCYST COMPLEX COMPONENT 8"/>
    <property type="match status" value="1"/>
</dbReference>
<feature type="non-terminal residue" evidence="7">
    <location>
        <position position="659"/>
    </location>
</feature>
<name>A0A553NEF8_TIGCA</name>
<dbReference type="Gene3D" id="2.30.29.30">
    <property type="entry name" value="Pleckstrin-homology domain (PH domain)/Phosphotyrosine-binding domain (PTB)"/>
    <property type="match status" value="1"/>
</dbReference>
<dbReference type="InterPro" id="IPR011993">
    <property type="entry name" value="PH-like_dom_sf"/>
</dbReference>
<dbReference type="InterPro" id="IPR032403">
    <property type="entry name" value="Exo84_C"/>
</dbReference>
<dbReference type="InterPro" id="IPR033961">
    <property type="entry name" value="Exo84"/>
</dbReference>
<dbReference type="PANTHER" id="PTHR21426:SF12">
    <property type="entry name" value="EXOCYST COMPLEX COMPONENT 8"/>
    <property type="match status" value="1"/>
</dbReference>
<keyword evidence="3" id="KW-0268">Exocytosis</keyword>
<evidence type="ECO:0000259" key="6">
    <source>
        <dbReference type="Pfam" id="PF16528"/>
    </source>
</evidence>
<dbReference type="Pfam" id="PF16528">
    <property type="entry name" value="Exo84_C"/>
    <property type="match status" value="1"/>
</dbReference>
<dbReference type="GO" id="GO:0000145">
    <property type="term" value="C:exocyst"/>
    <property type="evidence" value="ECO:0007669"/>
    <property type="project" value="InterPro"/>
</dbReference>
<feature type="compositionally biased region" description="Acidic residues" evidence="5">
    <location>
        <begin position="303"/>
        <end position="322"/>
    </location>
</feature>
<dbReference type="AlphaFoldDB" id="A0A553NEF8"/>
<evidence type="ECO:0000256" key="4">
    <source>
        <dbReference type="ARBA" id="ARBA00022927"/>
    </source>
</evidence>
<dbReference type="Proteomes" id="UP000318571">
    <property type="component" value="Chromosome 10"/>
</dbReference>
<comment type="caution">
    <text evidence="7">The sequence shown here is derived from an EMBL/GenBank/DDBJ whole genome shotgun (WGS) entry which is preliminary data.</text>
</comment>
<dbReference type="Gene3D" id="1.20.58.1210">
    <property type="entry name" value="Exo84p, N-terminal helical domain"/>
    <property type="match status" value="1"/>
</dbReference>
<reference evidence="7 8" key="1">
    <citation type="journal article" date="2018" name="Nat. Ecol. Evol.">
        <title>Genomic signatures of mitonuclear coevolution across populations of Tigriopus californicus.</title>
        <authorList>
            <person name="Barreto F.S."/>
            <person name="Watson E.T."/>
            <person name="Lima T.G."/>
            <person name="Willett C.S."/>
            <person name="Edmands S."/>
            <person name="Li W."/>
            <person name="Burton R.S."/>
        </authorList>
    </citation>
    <scope>NUCLEOTIDE SEQUENCE [LARGE SCALE GENOMIC DNA]</scope>
    <source>
        <strain evidence="7 8">San Diego</strain>
    </source>
</reference>
<dbReference type="GO" id="GO:0015031">
    <property type="term" value="P:protein transport"/>
    <property type="evidence" value="ECO:0007669"/>
    <property type="project" value="UniProtKB-KW"/>
</dbReference>
<feature type="region of interest" description="Disordered" evidence="5">
    <location>
        <begin position="99"/>
        <end position="122"/>
    </location>
</feature>
<comment type="similarity">
    <text evidence="1">Belongs to the EXO84 family.</text>
</comment>
<dbReference type="InterPro" id="IPR042561">
    <property type="entry name" value="Exo84_C_1"/>
</dbReference>
<dbReference type="Gene3D" id="1.20.58.1220">
    <property type="entry name" value="Exo84p, C-terminal helical domain"/>
    <property type="match status" value="1"/>
</dbReference>
<evidence type="ECO:0000256" key="1">
    <source>
        <dbReference type="ARBA" id="ARBA00007210"/>
    </source>
</evidence>
<dbReference type="Pfam" id="PF08700">
    <property type="entry name" value="VPS51_Exo84_N"/>
    <property type="match status" value="1"/>
</dbReference>
<evidence type="ECO:0000256" key="3">
    <source>
        <dbReference type="ARBA" id="ARBA00022483"/>
    </source>
</evidence>
<evidence type="ECO:0000313" key="8">
    <source>
        <dbReference type="Proteomes" id="UP000318571"/>
    </source>
</evidence>
<protein>
    <recommendedName>
        <fullName evidence="6">Exocyst component Exo84 C-terminal domain-containing protein</fullName>
    </recommendedName>
</protein>
<feature type="domain" description="Exocyst component Exo84 C-terminal" evidence="6">
    <location>
        <begin position="327"/>
        <end position="531"/>
    </location>
</feature>
<accession>A0A553NEF8</accession>
<evidence type="ECO:0000256" key="5">
    <source>
        <dbReference type="SAM" id="MobiDB-lite"/>
    </source>
</evidence>
<dbReference type="InterPro" id="IPR016159">
    <property type="entry name" value="Cullin_repeat-like_dom_sf"/>
</dbReference>
<dbReference type="InterPro" id="IPR042560">
    <property type="entry name" value="Exo84_C_2"/>
</dbReference>
<gene>
    <name evidence="7" type="ORF">TCAL_05140</name>
</gene>
<dbReference type="STRING" id="6832.A0A553NEF8"/>
<dbReference type="SUPFAM" id="SSF74788">
    <property type="entry name" value="Cullin repeat-like"/>
    <property type="match status" value="1"/>
</dbReference>
<dbReference type="EMBL" id="VCGU01000458">
    <property type="protein sequence ID" value="TRY63749.1"/>
    <property type="molecule type" value="Genomic_DNA"/>
</dbReference>
<sequence>MSTTADLSLLRRKLAAADYSPDIYVRELASRCVGGHELEQQRKNIQNYKQFIETAKEISFLESEMYQLSHMITEQRNILSKLGQTSILGDKVPSALELGENGSGHPDVVYEGDLPGDKSKRNDFEEGRRKLYDLLDKVEGCSHVTDVPNRFLLHEGDLVEMDLNENTALHRVHGYLLNDGFMIATWLPNRRGPIRFKFSDLYELDSLAVVNVRDLGGLKFAFKLLVYPDARLFQCANETAKKDWMESFEDAKKRRQKEQETQALKRSDTITQRERERLVRASIRRNPFLRNEVPENTANPFDEKEEDQEEGEDDENEDPENDAELPEWMLELNDDLEVLVAQREFEQAVDLIFKARVYCNQHSDLPMARVALAKLENRTKNLLEILENELTTEKSLQGGPRSARRAVKLLVKLGRSTQACELFLQHRSAVLKTTLSGITSNGAILPRVQRLTRSFFANVLESSEEFHKALGRIRSSSFIRWIELEVNNYADIIDSHLFKINVNGPLDVIATSFYYIREQAVQMQKKGVDLTFLIDARFRRNIERTICENRDRTNEAATKRSQEDKWEPINCFNQAGTETFIEEMVGAGFPTIKAYVYEECWISLTRNTTNPSSMRVLCPCSIPICGTLSKRSGPIVCATQVPSSSNVTRPFCLTPCCHW</sequence>
<dbReference type="OMA" id="AAWLPNR"/>
<proteinExistence type="inferred from homology"/>
<organism evidence="7 8">
    <name type="scientific">Tigriopus californicus</name>
    <name type="common">Marine copepod</name>
    <dbReference type="NCBI Taxonomy" id="6832"/>
    <lineage>
        <taxon>Eukaryota</taxon>
        <taxon>Metazoa</taxon>
        <taxon>Ecdysozoa</taxon>
        <taxon>Arthropoda</taxon>
        <taxon>Crustacea</taxon>
        <taxon>Multicrustacea</taxon>
        <taxon>Hexanauplia</taxon>
        <taxon>Copepoda</taxon>
        <taxon>Harpacticoida</taxon>
        <taxon>Harpacticidae</taxon>
        <taxon>Tigriopus</taxon>
    </lineage>
</organism>
<dbReference type="CDD" id="cd01226">
    <property type="entry name" value="PH_RalBD_exo84"/>
    <property type="match status" value="1"/>
</dbReference>
<keyword evidence="8" id="KW-1185">Reference proteome</keyword>
<evidence type="ECO:0000256" key="2">
    <source>
        <dbReference type="ARBA" id="ARBA00022448"/>
    </source>
</evidence>
<keyword evidence="2" id="KW-0813">Transport</keyword>
<feature type="region of interest" description="Disordered" evidence="5">
    <location>
        <begin position="289"/>
        <end position="322"/>
    </location>
</feature>